<name>A0A5B7GF48_PORTR</name>
<evidence type="ECO:0000313" key="3">
    <source>
        <dbReference type="Proteomes" id="UP000324222"/>
    </source>
</evidence>
<reference evidence="2 3" key="1">
    <citation type="submission" date="2019-05" db="EMBL/GenBank/DDBJ databases">
        <title>Another draft genome of Portunus trituberculatus and its Hox gene families provides insights of decapod evolution.</title>
        <authorList>
            <person name="Jeong J.-H."/>
            <person name="Song I."/>
            <person name="Kim S."/>
            <person name="Choi T."/>
            <person name="Kim D."/>
            <person name="Ryu S."/>
            <person name="Kim W."/>
        </authorList>
    </citation>
    <scope>NUCLEOTIDE SEQUENCE [LARGE SCALE GENOMIC DNA]</scope>
    <source>
        <tissue evidence="2">Muscle</tissue>
    </source>
</reference>
<proteinExistence type="predicted"/>
<evidence type="ECO:0000256" key="1">
    <source>
        <dbReference type="SAM" id="MobiDB-lite"/>
    </source>
</evidence>
<keyword evidence="3" id="KW-1185">Reference proteome</keyword>
<feature type="compositionally biased region" description="Polar residues" evidence="1">
    <location>
        <begin position="15"/>
        <end position="29"/>
    </location>
</feature>
<feature type="region of interest" description="Disordered" evidence="1">
    <location>
        <begin position="1"/>
        <end position="29"/>
    </location>
</feature>
<accession>A0A5B7GF48</accession>
<feature type="compositionally biased region" description="Basic and acidic residues" evidence="1">
    <location>
        <begin position="1"/>
        <end position="14"/>
    </location>
</feature>
<protein>
    <submittedName>
        <fullName evidence="2">Uncharacterized protein</fullName>
    </submittedName>
</protein>
<dbReference type="AlphaFoldDB" id="A0A5B7GF48"/>
<dbReference type="Proteomes" id="UP000324222">
    <property type="component" value="Unassembled WGS sequence"/>
</dbReference>
<sequence>MTQEHSRIPKRRQELITSWKNSHTTQRTSQNTCSYLLLKRCRCVVSSFSSLSAVELTTFLRERLPAASRAFVTSGTQQAPPPHTSDPVPRKEKKVSGVWMRKWPEIMDAERG</sequence>
<dbReference type="EMBL" id="VSRR010014899">
    <property type="protein sequence ID" value="MPC57572.1"/>
    <property type="molecule type" value="Genomic_DNA"/>
</dbReference>
<comment type="caution">
    <text evidence="2">The sequence shown here is derived from an EMBL/GenBank/DDBJ whole genome shotgun (WGS) entry which is preliminary data.</text>
</comment>
<organism evidence="2 3">
    <name type="scientific">Portunus trituberculatus</name>
    <name type="common">Swimming crab</name>
    <name type="synonym">Neptunus trituberculatus</name>
    <dbReference type="NCBI Taxonomy" id="210409"/>
    <lineage>
        <taxon>Eukaryota</taxon>
        <taxon>Metazoa</taxon>
        <taxon>Ecdysozoa</taxon>
        <taxon>Arthropoda</taxon>
        <taxon>Crustacea</taxon>
        <taxon>Multicrustacea</taxon>
        <taxon>Malacostraca</taxon>
        <taxon>Eumalacostraca</taxon>
        <taxon>Eucarida</taxon>
        <taxon>Decapoda</taxon>
        <taxon>Pleocyemata</taxon>
        <taxon>Brachyura</taxon>
        <taxon>Eubrachyura</taxon>
        <taxon>Portunoidea</taxon>
        <taxon>Portunidae</taxon>
        <taxon>Portuninae</taxon>
        <taxon>Portunus</taxon>
    </lineage>
</organism>
<gene>
    <name evidence="2" type="ORF">E2C01_051555</name>
</gene>
<evidence type="ECO:0000313" key="2">
    <source>
        <dbReference type="EMBL" id="MPC57572.1"/>
    </source>
</evidence>
<feature type="region of interest" description="Disordered" evidence="1">
    <location>
        <begin position="71"/>
        <end position="96"/>
    </location>
</feature>